<dbReference type="GO" id="GO:0004046">
    <property type="term" value="F:aminoacylase activity"/>
    <property type="evidence" value="ECO:0007669"/>
    <property type="project" value="InterPro"/>
</dbReference>
<dbReference type="GO" id="GO:0004252">
    <property type="term" value="F:serine-type endopeptidase activity"/>
    <property type="evidence" value="ECO:0007669"/>
    <property type="project" value="InterPro"/>
</dbReference>
<dbReference type="FunFam" id="3.30.70.360:FF:000021">
    <property type="entry name" value="ACY1-like metalloprotease"/>
    <property type="match status" value="1"/>
</dbReference>
<evidence type="ECO:0000256" key="2">
    <source>
        <dbReference type="ARBA" id="ARBA00022723"/>
    </source>
</evidence>
<feature type="binding site" evidence="6">
    <location>
        <position position="112"/>
    </location>
    <ligand>
        <name>Zn(2+)</name>
        <dbReference type="ChEBI" id="CHEBI:29105"/>
        <label>1</label>
    </ligand>
</feature>
<keyword evidence="3 6" id="KW-0862">Zinc</keyword>
<keyword evidence="2 6" id="KW-0479">Metal-binding</keyword>
<feature type="domain" description="Peptidase S1" evidence="8">
    <location>
        <begin position="428"/>
        <end position="559"/>
    </location>
</feature>
<feature type="binding site" evidence="6">
    <location>
        <position position="112"/>
    </location>
    <ligand>
        <name>Zn(2+)</name>
        <dbReference type="ChEBI" id="CHEBI:29105"/>
        <label>2</label>
    </ligand>
</feature>
<evidence type="ECO:0000259" key="9">
    <source>
        <dbReference type="Pfam" id="PF07687"/>
    </source>
</evidence>
<keyword evidence="4" id="KW-0843">Virulence</keyword>
<dbReference type="GO" id="GO:0006520">
    <property type="term" value="P:amino acid metabolic process"/>
    <property type="evidence" value="ECO:0007669"/>
    <property type="project" value="InterPro"/>
</dbReference>
<dbReference type="Pfam" id="PF07687">
    <property type="entry name" value="M20_dimer"/>
    <property type="match status" value="1"/>
</dbReference>
<feature type="binding site" evidence="6">
    <location>
        <position position="79"/>
    </location>
    <ligand>
        <name>Zn(2+)</name>
        <dbReference type="ChEBI" id="CHEBI:29105"/>
        <label>1</label>
    </ligand>
</feature>
<comment type="caution">
    <text evidence="10">The sequence shown here is derived from an EMBL/GenBank/DDBJ whole genome shotgun (WGS) entry which is preliminary data.</text>
</comment>
<evidence type="ECO:0000256" key="4">
    <source>
        <dbReference type="ARBA" id="ARBA00023026"/>
    </source>
</evidence>
<dbReference type="PANTHER" id="PTHR45892">
    <property type="entry name" value="AMINOACYLASE-1"/>
    <property type="match status" value="1"/>
</dbReference>
<feature type="binding site" evidence="6">
    <location>
        <position position="175"/>
    </location>
    <ligand>
        <name>Zn(2+)</name>
        <dbReference type="ChEBI" id="CHEBI:29105"/>
        <label>1</label>
    </ligand>
</feature>
<dbReference type="SUPFAM" id="SSF53187">
    <property type="entry name" value="Zn-dependent exopeptidases"/>
    <property type="match status" value="1"/>
</dbReference>
<proteinExistence type="predicted"/>
<reference evidence="10" key="1">
    <citation type="submission" date="2021-12" db="EMBL/GenBank/DDBJ databases">
        <title>Prjna785345.</title>
        <authorList>
            <person name="Rujirawat T."/>
            <person name="Krajaejun T."/>
        </authorList>
    </citation>
    <scope>NUCLEOTIDE SEQUENCE</scope>
    <source>
        <strain evidence="10">Pi057C3</strain>
    </source>
</reference>
<feature type="region of interest" description="Disordered" evidence="7">
    <location>
        <begin position="622"/>
        <end position="642"/>
    </location>
</feature>
<feature type="domain" description="Peptidase M20 dimerisation" evidence="9">
    <location>
        <begin position="189"/>
        <end position="317"/>
    </location>
</feature>
<accession>A0AAD5M2N9</accession>
<evidence type="ECO:0008006" key="12">
    <source>
        <dbReference type="Google" id="ProtNLM"/>
    </source>
</evidence>
<dbReference type="EMBL" id="JAKCXM010000108">
    <property type="protein sequence ID" value="KAJ0402206.1"/>
    <property type="molecule type" value="Genomic_DNA"/>
</dbReference>
<evidence type="ECO:0000256" key="6">
    <source>
        <dbReference type="PIRSR" id="PIRSR610159-2"/>
    </source>
</evidence>
<evidence type="ECO:0000259" key="8">
    <source>
        <dbReference type="Pfam" id="PF00089"/>
    </source>
</evidence>
<dbReference type="FunFam" id="3.40.630.10:FF:000019">
    <property type="entry name" value="Aminoacylase 1"/>
    <property type="match status" value="1"/>
</dbReference>
<dbReference type="SUPFAM" id="SSF50494">
    <property type="entry name" value="Trypsin-like serine proteases"/>
    <property type="match status" value="1"/>
</dbReference>
<dbReference type="InterPro" id="IPR010159">
    <property type="entry name" value="N-acyl_aa_amidohydrolase"/>
</dbReference>
<organism evidence="10 11">
    <name type="scientific">Pythium insidiosum</name>
    <name type="common">Pythiosis disease agent</name>
    <dbReference type="NCBI Taxonomy" id="114742"/>
    <lineage>
        <taxon>Eukaryota</taxon>
        <taxon>Sar</taxon>
        <taxon>Stramenopiles</taxon>
        <taxon>Oomycota</taxon>
        <taxon>Peronosporomycetes</taxon>
        <taxon>Pythiales</taxon>
        <taxon>Pythiaceae</taxon>
        <taxon>Pythium</taxon>
    </lineage>
</organism>
<comment type="cofactor">
    <cofactor evidence="6">
        <name>Zn(2+)</name>
        <dbReference type="ChEBI" id="CHEBI:29105"/>
    </cofactor>
    <text evidence="6">Binds 2 Zn(2+) ions per subunit.</text>
</comment>
<dbReference type="FunFam" id="1.10.150.900:FF:000001">
    <property type="entry name" value="Aminoacylase-1, putative"/>
    <property type="match status" value="1"/>
</dbReference>
<dbReference type="Gene3D" id="1.10.150.900">
    <property type="match status" value="1"/>
</dbReference>
<keyword evidence="11" id="KW-1185">Reference proteome</keyword>
<feature type="binding site" evidence="6">
    <location>
        <position position="147"/>
    </location>
    <ligand>
        <name>Zn(2+)</name>
        <dbReference type="ChEBI" id="CHEBI:29105"/>
        <label>2</label>
    </ligand>
</feature>
<evidence type="ECO:0000256" key="5">
    <source>
        <dbReference type="PIRSR" id="PIRSR610159-1"/>
    </source>
</evidence>
<dbReference type="Pfam" id="PF01546">
    <property type="entry name" value="Peptidase_M20"/>
    <property type="match status" value="1"/>
</dbReference>
<feature type="binding site" evidence="6">
    <location>
        <position position="390"/>
    </location>
    <ligand>
        <name>Zn(2+)</name>
        <dbReference type="ChEBI" id="CHEBI:29105"/>
        <label>2</label>
    </ligand>
</feature>
<dbReference type="Proteomes" id="UP001209570">
    <property type="component" value="Unassembled WGS sequence"/>
</dbReference>
<dbReference type="GO" id="GO:0006508">
    <property type="term" value="P:proteolysis"/>
    <property type="evidence" value="ECO:0007669"/>
    <property type="project" value="InterPro"/>
</dbReference>
<feature type="active site" description="Proton acceptor" evidence="5">
    <location>
        <position position="146"/>
    </location>
</feature>
<dbReference type="Pfam" id="PF00089">
    <property type="entry name" value="Trypsin"/>
    <property type="match status" value="1"/>
</dbReference>
<name>A0AAD5M2N9_PYTIN</name>
<dbReference type="InterPro" id="IPR011650">
    <property type="entry name" value="Peptidase_M20_dimer"/>
</dbReference>
<dbReference type="NCBIfam" id="TIGR01880">
    <property type="entry name" value="Ac-peptdase-euk"/>
    <property type="match status" value="1"/>
</dbReference>
<dbReference type="Gene3D" id="3.40.630.10">
    <property type="entry name" value="Zn peptidases"/>
    <property type="match status" value="1"/>
</dbReference>
<protein>
    <recommendedName>
        <fullName evidence="12">N-acyl-L-amino-acid amidohydrolase</fullName>
    </recommendedName>
</protein>
<dbReference type="GO" id="GO:0005737">
    <property type="term" value="C:cytoplasm"/>
    <property type="evidence" value="ECO:0007669"/>
    <property type="project" value="InterPro"/>
</dbReference>
<feature type="active site" evidence="5">
    <location>
        <position position="81"/>
    </location>
</feature>
<dbReference type="Gene3D" id="3.30.70.360">
    <property type="match status" value="1"/>
</dbReference>
<evidence type="ECO:0000256" key="1">
    <source>
        <dbReference type="ARBA" id="ARBA00022490"/>
    </source>
</evidence>
<dbReference type="InterPro" id="IPR043504">
    <property type="entry name" value="Peptidase_S1_PA_chymotrypsin"/>
</dbReference>
<dbReference type="InterPro" id="IPR036264">
    <property type="entry name" value="Bact_exopeptidase_dim_dom"/>
</dbReference>
<evidence type="ECO:0000256" key="3">
    <source>
        <dbReference type="ARBA" id="ARBA00022833"/>
    </source>
</evidence>
<dbReference type="InterPro" id="IPR002933">
    <property type="entry name" value="Peptidase_M20"/>
</dbReference>
<dbReference type="InterPro" id="IPR052083">
    <property type="entry name" value="Aminoacylase-1_M20A"/>
</dbReference>
<sequence length="642" mass="71294">MVKPRKDPVERFLELLRIRTVSGEGPNGAYEECANWLRNYLEEIGLRVQVFSLVPNKPIVLATWQGEDASLPGIILNSHYDVVPVIPEHWHSDPFDAKVLDDGSIYGRGAQDMKCVCIQYVEAIAQLKDQGFVPKRSIHLLYVPDEEIGGAEGMEEFLKSDQYKSICPVAFAFDEGLANPGDAFTVFYGERVPWWFYVKAEGPTGHGSRFIKDTATSKLIDICNKALAFREEQENLLSADPGCKHGDMKKKKLGDVTTINLTVLKAGVTLDGGKTYAMNVIPTEAVAGFDVRISPHEDLTEFKKKLDAWCAAEGVSWEFSPQTNPLFEHYVTKIDQSNEWWVLFKGACDKMGMRVETEVFPAATDSRFIRKLGIPALGFSPMSQTEILLHEHNERLHKDTFLRGIDVYTKIFSDMFSHVAVGLLRWSPEKLCTASIIGSRFIVTAAECVLTPTGERRTSSRAQPEFVVSISAESRNAGTTKTVNAANASRPTTASVVKVHKQSDYWKKWTRDTYAILELDTPLGDTHGKLLLPRLTDLDQTTGDTPVQIVGFDDDAGKQEIAPLKFSRCTCEFPQKFNGPQYMLHHNCDTTVLGSPGSPLLVRYTSMETYIIGIHSNAIGKAPTDPPEVDSVQLGYSNAAGD</sequence>
<dbReference type="PANTHER" id="PTHR45892:SF1">
    <property type="entry name" value="AMINOACYLASE-1"/>
    <property type="match status" value="1"/>
</dbReference>
<evidence type="ECO:0000256" key="7">
    <source>
        <dbReference type="SAM" id="MobiDB-lite"/>
    </source>
</evidence>
<evidence type="ECO:0000313" key="10">
    <source>
        <dbReference type="EMBL" id="KAJ0402206.1"/>
    </source>
</evidence>
<dbReference type="GO" id="GO:0046872">
    <property type="term" value="F:metal ion binding"/>
    <property type="evidence" value="ECO:0007669"/>
    <property type="project" value="UniProtKB-KW"/>
</dbReference>
<keyword evidence="1" id="KW-0963">Cytoplasm</keyword>
<dbReference type="InterPro" id="IPR001254">
    <property type="entry name" value="Trypsin_dom"/>
</dbReference>
<dbReference type="Gene3D" id="2.40.10.10">
    <property type="entry name" value="Trypsin-like serine proteases"/>
    <property type="match status" value="2"/>
</dbReference>
<dbReference type="AlphaFoldDB" id="A0AAD5M2N9"/>
<gene>
    <name evidence="10" type="ORF">P43SY_008070</name>
</gene>
<dbReference type="InterPro" id="IPR009003">
    <property type="entry name" value="Peptidase_S1_PA"/>
</dbReference>
<dbReference type="SUPFAM" id="SSF55031">
    <property type="entry name" value="Bacterial exopeptidase dimerisation domain"/>
    <property type="match status" value="1"/>
</dbReference>
<evidence type="ECO:0000313" key="11">
    <source>
        <dbReference type="Proteomes" id="UP001209570"/>
    </source>
</evidence>